<comment type="caution">
    <text evidence="4">Lacks conserved residue(s) required for the propagation of feature annotation.</text>
</comment>
<evidence type="ECO:0000256" key="2">
    <source>
        <dbReference type="ARBA" id="ARBA00022694"/>
    </source>
</evidence>
<dbReference type="Gene3D" id="3.30.70.580">
    <property type="entry name" value="Pseudouridine synthase I, catalytic domain, N-terminal subdomain"/>
    <property type="match status" value="1"/>
</dbReference>
<dbReference type="GO" id="GO:0003723">
    <property type="term" value="F:RNA binding"/>
    <property type="evidence" value="ECO:0007669"/>
    <property type="project" value="InterPro"/>
</dbReference>
<dbReference type="PANTHER" id="PTHR11142">
    <property type="entry name" value="PSEUDOURIDYLATE SYNTHASE"/>
    <property type="match status" value="1"/>
</dbReference>
<dbReference type="EMBL" id="CP012333">
    <property type="protein sequence ID" value="AKU96016.1"/>
    <property type="molecule type" value="Genomic_DNA"/>
</dbReference>
<feature type="active site" description="Nucleophile" evidence="4 5">
    <location>
        <position position="70"/>
    </location>
</feature>
<dbReference type="SUPFAM" id="SSF55120">
    <property type="entry name" value="Pseudouridine synthase"/>
    <property type="match status" value="1"/>
</dbReference>
<dbReference type="InterPro" id="IPR020097">
    <property type="entry name" value="PsdUridine_synth_TruA_a/b_dom"/>
</dbReference>
<dbReference type="InterPro" id="IPR020103">
    <property type="entry name" value="PsdUridine_synth_cat_dom_sf"/>
</dbReference>
<evidence type="ECO:0000256" key="1">
    <source>
        <dbReference type="ARBA" id="ARBA00009375"/>
    </source>
</evidence>
<comment type="subunit">
    <text evidence="4">Homodimer.</text>
</comment>
<dbReference type="EC" id="5.4.99.12" evidence="4"/>
<organism evidence="9 10">
    <name type="scientific">Labilithrix luteola</name>
    <dbReference type="NCBI Taxonomy" id="1391654"/>
    <lineage>
        <taxon>Bacteria</taxon>
        <taxon>Pseudomonadati</taxon>
        <taxon>Myxococcota</taxon>
        <taxon>Polyangia</taxon>
        <taxon>Polyangiales</taxon>
        <taxon>Labilitrichaceae</taxon>
        <taxon>Labilithrix</taxon>
    </lineage>
</organism>
<comment type="function">
    <text evidence="4">Formation of pseudouridine at positions 38, 39 and 40 in the anticodon stem and loop of transfer RNAs.</text>
</comment>
<dbReference type="PATRIC" id="fig|1391654.3.peg.2715"/>
<dbReference type="RefSeq" id="WP_146647370.1">
    <property type="nucleotide sequence ID" value="NZ_CP012333.1"/>
</dbReference>
<gene>
    <name evidence="4" type="primary">truA</name>
    <name evidence="9" type="ORF">AKJ09_02680</name>
</gene>
<accession>A0A0K1PRL1</accession>
<dbReference type="PANTHER" id="PTHR11142:SF0">
    <property type="entry name" value="TRNA PSEUDOURIDINE SYNTHASE-LIKE 1"/>
    <property type="match status" value="1"/>
</dbReference>
<protein>
    <recommendedName>
        <fullName evidence="4">tRNA pseudouridine synthase A</fullName>
        <ecNumber evidence="4">5.4.99.12</ecNumber>
    </recommendedName>
    <alternativeName>
        <fullName evidence="4">tRNA pseudouridine(38-40) synthase</fullName>
    </alternativeName>
    <alternativeName>
        <fullName evidence="4">tRNA pseudouridylate synthase I</fullName>
    </alternativeName>
    <alternativeName>
        <fullName evidence="4">tRNA-uridine isomerase I</fullName>
    </alternativeName>
</protein>
<dbReference type="STRING" id="1391654.AKJ09_02680"/>
<dbReference type="InterPro" id="IPR001406">
    <property type="entry name" value="PsdUridine_synth_TruA"/>
</dbReference>
<evidence type="ECO:0000256" key="7">
    <source>
        <dbReference type="RuleBase" id="RU003792"/>
    </source>
</evidence>
<evidence type="ECO:0000256" key="6">
    <source>
        <dbReference type="PIRSR" id="PIRSR001430-2"/>
    </source>
</evidence>
<feature type="binding site" evidence="4 6">
    <location>
        <position position="128"/>
    </location>
    <ligand>
        <name>substrate</name>
    </ligand>
</feature>
<evidence type="ECO:0000256" key="4">
    <source>
        <dbReference type="HAMAP-Rule" id="MF_00171"/>
    </source>
</evidence>
<dbReference type="AlphaFoldDB" id="A0A0K1PRL1"/>
<proteinExistence type="inferred from homology"/>
<evidence type="ECO:0000313" key="9">
    <source>
        <dbReference type="EMBL" id="AKU96016.1"/>
    </source>
</evidence>
<dbReference type="NCBIfam" id="TIGR00071">
    <property type="entry name" value="hisT_truA"/>
    <property type="match status" value="1"/>
</dbReference>
<dbReference type="HAMAP" id="MF_00171">
    <property type="entry name" value="TruA"/>
    <property type="match status" value="1"/>
</dbReference>
<comment type="catalytic activity">
    <reaction evidence="4 7">
        <text>uridine(38/39/40) in tRNA = pseudouridine(38/39/40) in tRNA</text>
        <dbReference type="Rhea" id="RHEA:22376"/>
        <dbReference type="Rhea" id="RHEA-COMP:10085"/>
        <dbReference type="Rhea" id="RHEA-COMP:10087"/>
        <dbReference type="ChEBI" id="CHEBI:65314"/>
        <dbReference type="ChEBI" id="CHEBI:65315"/>
        <dbReference type="EC" id="5.4.99.12"/>
    </reaction>
</comment>
<reference evidence="9 10" key="1">
    <citation type="submission" date="2015-08" db="EMBL/GenBank/DDBJ databases">
        <authorList>
            <person name="Babu N.S."/>
            <person name="Beckwith C.J."/>
            <person name="Beseler K.G."/>
            <person name="Brison A."/>
            <person name="Carone J.V."/>
            <person name="Caskin T.P."/>
            <person name="Diamond M."/>
            <person name="Durham M.E."/>
            <person name="Foxe J.M."/>
            <person name="Go M."/>
            <person name="Henderson B.A."/>
            <person name="Jones I.B."/>
            <person name="McGettigan J.A."/>
            <person name="Micheletti S.J."/>
            <person name="Nasrallah M.E."/>
            <person name="Ortiz D."/>
            <person name="Piller C.R."/>
            <person name="Privatt S.R."/>
            <person name="Schneider S.L."/>
            <person name="Sharp S."/>
            <person name="Smith T.C."/>
            <person name="Stanton J.D."/>
            <person name="Ullery H.E."/>
            <person name="Wilson R.J."/>
            <person name="Serrano M.G."/>
            <person name="Buck G."/>
            <person name="Lee V."/>
            <person name="Wang Y."/>
            <person name="Carvalho R."/>
            <person name="Voegtly L."/>
            <person name="Shi R."/>
            <person name="Duckworth R."/>
            <person name="Johnson A."/>
            <person name="Loviza R."/>
            <person name="Walstead R."/>
            <person name="Shah Z."/>
            <person name="Kiflezghi M."/>
            <person name="Wade K."/>
            <person name="Ball S.L."/>
            <person name="Bradley K.W."/>
            <person name="Asai D.J."/>
            <person name="Bowman C.A."/>
            <person name="Russell D.A."/>
            <person name="Pope W.H."/>
            <person name="Jacobs-Sera D."/>
            <person name="Hendrix R.W."/>
            <person name="Hatfull G.F."/>
        </authorList>
    </citation>
    <scope>NUCLEOTIDE SEQUENCE [LARGE SCALE GENOMIC DNA]</scope>
    <source>
        <strain evidence="9 10">DSM 27648</strain>
    </source>
</reference>
<dbReference type="GO" id="GO:0031119">
    <property type="term" value="P:tRNA pseudouridine synthesis"/>
    <property type="evidence" value="ECO:0007669"/>
    <property type="project" value="UniProtKB-UniRule"/>
</dbReference>
<dbReference type="KEGG" id="llu:AKJ09_02680"/>
<dbReference type="GO" id="GO:0160147">
    <property type="term" value="F:tRNA pseudouridine(38-40) synthase activity"/>
    <property type="evidence" value="ECO:0007669"/>
    <property type="project" value="UniProtKB-EC"/>
</dbReference>
<evidence type="ECO:0000256" key="5">
    <source>
        <dbReference type="PIRSR" id="PIRSR001430-1"/>
    </source>
</evidence>
<dbReference type="InterPro" id="IPR020094">
    <property type="entry name" value="TruA/RsuA/RluB/E/F_N"/>
</dbReference>
<dbReference type="PIRSF" id="PIRSF001430">
    <property type="entry name" value="tRNA_psdUrid_synth"/>
    <property type="match status" value="1"/>
</dbReference>
<dbReference type="OrthoDB" id="9811823at2"/>
<keyword evidence="3 4" id="KW-0413">Isomerase</keyword>
<dbReference type="CDD" id="cd02570">
    <property type="entry name" value="PseudoU_synth_EcTruA"/>
    <property type="match status" value="1"/>
</dbReference>
<dbReference type="Gene3D" id="3.30.70.660">
    <property type="entry name" value="Pseudouridine synthase I, catalytic domain, C-terminal subdomain"/>
    <property type="match status" value="1"/>
</dbReference>
<dbReference type="Pfam" id="PF01416">
    <property type="entry name" value="PseudoU_synth_1"/>
    <property type="match status" value="1"/>
</dbReference>
<dbReference type="Proteomes" id="UP000064967">
    <property type="component" value="Chromosome"/>
</dbReference>
<dbReference type="InterPro" id="IPR020095">
    <property type="entry name" value="PsdUridine_synth_TruA_C"/>
</dbReference>
<keyword evidence="2 4" id="KW-0819">tRNA processing</keyword>
<evidence type="ECO:0000256" key="3">
    <source>
        <dbReference type="ARBA" id="ARBA00023235"/>
    </source>
</evidence>
<keyword evidence="10" id="KW-1185">Reference proteome</keyword>
<sequence>MTSEAGAPRKERPIAHGVTHGVLLTIAYDGSAFSGWAAQRDTRTVEETVRGAIRALDPRADGPRGCSRTDAGVHARGQRAAFDATLHIPPRGWVLALNQHLPDDVSIRAAQVVPVGFHPRFASRMKRYRYALVFDKVRDPLLRNRAWRIGYEMDMAKMQREAAAIVGTHDFAAFRSAGDERDVTTRTIESVTVAPSPSDPHQWSIAFEGSAFLYNMVRILTGTLVDVARGHLPEGTIAKALASKNRGDAGQTAPAHGLLLEHIELNLPEGAGEAWPP</sequence>
<name>A0A0K1PRL1_9BACT</name>
<evidence type="ECO:0000313" key="10">
    <source>
        <dbReference type="Proteomes" id="UP000064967"/>
    </source>
</evidence>
<feature type="domain" description="Pseudouridine synthase I TruA alpha/beta" evidence="8">
    <location>
        <begin position="162"/>
        <end position="264"/>
    </location>
</feature>
<evidence type="ECO:0000259" key="8">
    <source>
        <dbReference type="Pfam" id="PF01416"/>
    </source>
</evidence>
<comment type="similarity">
    <text evidence="1 4 7">Belongs to the tRNA pseudouridine synthase TruA family.</text>
</comment>